<keyword evidence="6" id="KW-1003">Cell membrane</keyword>
<comment type="subcellular location">
    <subcellularLocation>
        <location evidence="6">Cell membrane</location>
        <topology evidence="6">Multi-pass membrane protein</topology>
    </subcellularLocation>
    <subcellularLocation>
        <location evidence="1">Membrane</location>
        <topology evidence="1">Multi-pass membrane protein</topology>
    </subcellularLocation>
</comment>
<gene>
    <name evidence="7" type="ORF">Spa2297_02800</name>
</gene>
<dbReference type="InterPro" id="IPR047817">
    <property type="entry name" value="ABC2_TM_bact-type"/>
</dbReference>
<dbReference type="PROSITE" id="PS51012">
    <property type="entry name" value="ABC_TM2"/>
    <property type="match status" value="1"/>
</dbReference>
<accession>A0A191UTG5</accession>
<name>A0A191UTG5_9ACTN</name>
<keyword evidence="5" id="KW-0046">Antibiotic resistance</keyword>
<dbReference type="GO" id="GO:0140359">
    <property type="term" value="F:ABC-type transporter activity"/>
    <property type="evidence" value="ECO:0007669"/>
    <property type="project" value="InterPro"/>
</dbReference>
<organism evidence="7 8">
    <name type="scientific">Streptomyces parvulus</name>
    <dbReference type="NCBI Taxonomy" id="146923"/>
    <lineage>
        <taxon>Bacteria</taxon>
        <taxon>Bacillati</taxon>
        <taxon>Actinomycetota</taxon>
        <taxon>Actinomycetes</taxon>
        <taxon>Kitasatosporales</taxon>
        <taxon>Streptomycetaceae</taxon>
        <taxon>Streptomyces</taxon>
    </lineage>
</organism>
<keyword evidence="2 6" id="KW-0812">Transmembrane</keyword>
<dbReference type="GeneID" id="91303796"/>
<protein>
    <recommendedName>
        <fullName evidence="6">Transport permease protein</fullName>
    </recommendedName>
</protein>
<feature type="transmembrane region" description="Helical" evidence="6">
    <location>
        <begin position="79"/>
        <end position="103"/>
    </location>
</feature>
<dbReference type="Pfam" id="PF01061">
    <property type="entry name" value="ABC2_membrane"/>
    <property type="match status" value="1"/>
</dbReference>
<feature type="transmembrane region" description="Helical" evidence="6">
    <location>
        <begin position="39"/>
        <end position="59"/>
    </location>
</feature>
<feature type="transmembrane region" description="Helical" evidence="6">
    <location>
        <begin position="115"/>
        <end position="141"/>
    </location>
</feature>
<dbReference type="EMBL" id="CP015866">
    <property type="protein sequence ID" value="ANJ06004.1"/>
    <property type="molecule type" value="Genomic_DNA"/>
</dbReference>
<evidence type="ECO:0000256" key="3">
    <source>
        <dbReference type="ARBA" id="ARBA00022989"/>
    </source>
</evidence>
<dbReference type="RefSeq" id="WP_064726384.1">
    <property type="nucleotide sequence ID" value="NZ_BMRX01000003.1"/>
</dbReference>
<feature type="transmembrane region" description="Helical" evidence="6">
    <location>
        <begin position="240"/>
        <end position="262"/>
    </location>
</feature>
<dbReference type="InterPro" id="IPR051784">
    <property type="entry name" value="Nod_factor_ABC_transporter"/>
</dbReference>
<evidence type="ECO:0000256" key="2">
    <source>
        <dbReference type="ARBA" id="ARBA00022692"/>
    </source>
</evidence>
<dbReference type="KEGG" id="spav:Spa2297_02800"/>
<dbReference type="InterPro" id="IPR013525">
    <property type="entry name" value="ABC2_TM"/>
</dbReference>
<evidence type="ECO:0000256" key="4">
    <source>
        <dbReference type="ARBA" id="ARBA00023136"/>
    </source>
</evidence>
<keyword evidence="3 6" id="KW-1133">Transmembrane helix</keyword>
<dbReference type="Proteomes" id="UP000078468">
    <property type="component" value="Chromosome"/>
</dbReference>
<comment type="similarity">
    <text evidence="6">Belongs to the ABC-2 integral membrane protein family.</text>
</comment>
<feature type="transmembrane region" description="Helical" evidence="6">
    <location>
        <begin position="182"/>
        <end position="202"/>
    </location>
</feature>
<keyword evidence="4 6" id="KW-0472">Membrane</keyword>
<dbReference type="PANTHER" id="PTHR43229">
    <property type="entry name" value="NODULATION PROTEIN J"/>
    <property type="match status" value="1"/>
</dbReference>
<keyword evidence="6" id="KW-0813">Transport</keyword>
<evidence type="ECO:0000313" key="8">
    <source>
        <dbReference type="Proteomes" id="UP000078468"/>
    </source>
</evidence>
<dbReference type="PIRSF" id="PIRSF006648">
    <property type="entry name" value="DrrB"/>
    <property type="match status" value="1"/>
</dbReference>
<reference evidence="7 8" key="1">
    <citation type="submission" date="2016-05" db="EMBL/GenBank/DDBJ databases">
        <title>Non-Contiguous Finished Genome Sequence of Streptomyces parvulus 2297 Integrated Site-Specifically with Actinophage R4.</title>
        <authorList>
            <person name="Nishizawa T."/>
            <person name="Miura T."/>
            <person name="Harada C."/>
            <person name="Guo Y."/>
            <person name="Narisawa K."/>
            <person name="Ohta H."/>
            <person name="Takahashi H."/>
            <person name="Shirai M."/>
        </authorList>
    </citation>
    <scope>NUCLEOTIDE SEQUENCE [LARGE SCALE GENOMIC DNA]</scope>
    <source>
        <strain evidence="7 8">2297</strain>
    </source>
</reference>
<dbReference type="GO" id="GO:0046677">
    <property type="term" value="P:response to antibiotic"/>
    <property type="evidence" value="ECO:0007669"/>
    <property type="project" value="UniProtKB-KW"/>
</dbReference>
<sequence length="269" mass="28377">MTTTDERGGIVRAQPRRAGFAGDLVSVAIRALRSIPRDLETVVPALIIPVFFFVVNIGALEPVAEQSGVRDFRAFQLPVAIIFAVTGVSRASGLVTDISSGYFDRLLLTPMRRTALLLGLMVADLALVMALCVPVIVLGLVVGVGFTTGVPGAVAFVVIAGLWGLAFTGFPYAIALRTGSPGAVNSSFLLFFPFAFLTTSFLPQQALTGWLATIADYNPVTYLLAALRSLLSDGWSWSGLWPGLLAVLGVGTVSFALAFTALRGRVSRG</sequence>
<evidence type="ECO:0000256" key="5">
    <source>
        <dbReference type="ARBA" id="ARBA00023251"/>
    </source>
</evidence>
<dbReference type="AlphaFoldDB" id="A0A191UTG5"/>
<dbReference type="PANTHER" id="PTHR43229:SF2">
    <property type="entry name" value="NODULATION PROTEIN J"/>
    <property type="match status" value="1"/>
</dbReference>
<evidence type="ECO:0000256" key="1">
    <source>
        <dbReference type="ARBA" id="ARBA00004141"/>
    </source>
</evidence>
<evidence type="ECO:0000256" key="6">
    <source>
        <dbReference type="RuleBase" id="RU361157"/>
    </source>
</evidence>
<dbReference type="GO" id="GO:0043190">
    <property type="term" value="C:ATP-binding cassette (ABC) transporter complex"/>
    <property type="evidence" value="ECO:0007669"/>
    <property type="project" value="InterPro"/>
</dbReference>
<evidence type="ECO:0000313" key="7">
    <source>
        <dbReference type="EMBL" id="ANJ06004.1"/>
    </source>
</evidence>
<feature type="transmembrane region" description="Helical" evidence="6">
    <location>
        <begin position="153"/>
        <end position="175"/>
    </location>
</feature>
<dbReference type="InterPro" id="IPR000412">
    <property type="entry name" value="ABC_2_transport"/>
</dbReference>
<proteinExistence type="inferred from homology"/>